<dbReference type="Proteomes" id="UP000244867">
    <property type="component" value="Unassembled WGS sequence"/>
</dbReference>
<dbReference type="RefSeq" id="WP_108343945.1">
    <property type="nucleotide sequence ID" value="NZ_PYXZ01000002.1"/>
</dbReference>
<evidence type="ECO:0000313" key="1">
    <source>
        <dbReference type="EMBL" id="PUA82061.1"/>
    </source>
</evidence>
<dbReference type="AlphaFoldDB" id="A0A2R7Z0B4"/>
<name>A0A2R7Z0B4_9ACTN</name>
<gene>
    <name evidence="1" type="ORF">C7S10_08555</name>
</gene>
<comment type="caution">
    <text evidence="1">The sequence shown here is derived from an EMBL/GenBank/DDBJ whole genome shotgun (WGS) entry which is preliminary data.</text>
</comment>
<sequence length="435" mass="45884">MTAQTLQPAVTDGAAASDASYELLGRLRLASRLDSRSTPPELGPDALHGISGRIVQALAPLTEASPPAMLLTLLVSFAAMVGRSAYVSVGHQKHYPILFGVVVGSSARARKGTSAAAVRPVLDAADGDFMATRHMRGGIQSGEALIQALASLAEGPENDGDQRLLLTEEEYGRLLTVAGRQGSIISPILRSAWDGDALSARTRAATLVAEHPHLSVLGHVTINELKAVLKPVDIANGYANRFIHVLSHRGALLPEPGRLAPAEVDAFGTELRAAVTFARSAGEVARSKAFSQRWDSLYNIVESQPSGGDVYDSLTVRASPQMLRLATIYALLDQSTTMEPVHLSAAAALWEYSEASVAHIWGATLGNPDLDRLYSAVSAAGAAGLNRTQVSEVFSKNKARYELDALVLKLVDLGMATVSSRASGGRPSSILTAVR</sequence>
<accession>A0A2R7Z0B4</accession>
<keyword evidence="2" id="KW-1185">Reference proteome</keyword>
<evidence type="ECO:0000313" key="2">
    <source>
        <dbReference type="Proteomes" id="UP000244867"/>
    </source>
</evidence>
<organism evidence="1 2">
    <name type="scientific">Nocardioides currus</name>
    <dbReference type="NCBI Taxonomy" id="2133958"/>
    <lineage>
        <taxon>Bacteria</taxon>
        <taxon>Bacillati</taxon>
        <taxon>Actinomycetota</taxon>
        <taxon>Actinomycetes</taxon>
        <taxon>Propionibacteriales</taxon>
        <taxon>Nocardioidaceae</taxon>
        <taxon>Nocardioides</taxon>
    </lineage>
</organism>
<reference evidence="1 2" key="1">
    <citation type="submission" date="2018-03" db="EMBL/GenBank/DDBJ databases">
        <authorList>
            <person name="Keele B.F."/>
        </authorList>
    </citation>
    <scope>NUCLEOTIDE SEQUENCE [LARGE SCALE GENOMIC DNA]</scope>
    <source>
        <strain evidence="1 2">IB-3</strain>
    </source>
</reference>
<proteinExistence type="predicted"/>
<dbReference type="EMBL" id="PYXZ01000002">
    <property type="protein sequence ID" value="PUA82061.1"/>
    <property type="molecule type" value="Genomic_DNA"/>
</dbReference>
<dbReference type="OrthoDB" id="6272730at2"/>
<protein>
    <recommendedName>
        <fullName evidence="3">DUF3987 domain-containing protein</fullName>
    </recommendedName>
</protein>
<evidence type="ECO:0008006" key="3">
    <source>
        <dbReference type="Google" id="ProtNLM"/>
    </source>
</evidence>